<dbReference type="AlphaFoldDB" id="A0A9E2BIW3"/>
<evidence type="ECO:0000313" key="1">
    <source>
        <dbReference type="EMBL" id="MBT9145000.1"/>
    </source>
</evidence>
<proteinExistence type="predicted"/>
<dbReference type="Pfam" id="PF13597">
    <property type="entry name" value="NRDD"/>
    <property type="match status" value="1"/>
</dbReference>
<comment type="caution">
    <text evidence="1">The sequence shown here is derived from an EMBL/GenBank/DDBJ whole genome shotgun (WGS) entry which is preliminary data.</text>
</comment>
<sequence length="40" mass="4618">MKTKCEVYSRICGYLRPVDQWNVGKAAEFKDRAKFGCSCE</sequence>
<dbReference type="InterPro" id="IPR012833">
    <property type="entry name" value="NrdD"/>
</dbReference>
<organism evidence="1 2">
    <name type="scientific">Psychracetigena formicireducens</name>
    <dbReference type="NCBI Taxonomy" id="2986056"/>
    <lineage>
        <taxon>Bacteria</taxon>
        <taxon>Bacillati</taxon>
        <taxon>Candidatus Lithacetigenota</taxon>
        <taxon>Candidatus Psychracetigena</taxon>
    </lineage>
</organism>
<gene>
    <name evidence="1" type="ORF">DDT42_00864</name>
</gene>
<protein>
    <submittedName>
        <fullName evidence="1">Uncharacterized protein</fullName>
    </submittedName>
</protein>
<dbReference type="EMBL" id="QLTW01000038">
    <property type="protein sequence ID" value="MBT9145000.1"/>
    <property type="molecule type" value="Genomic_DNA"/>
</dbReference>
<reference evidence="1 2" key="1">
    <citation type="journal article" date="2021" name="bioRxiv">
        <title>Unique metabolic strategies in Hadean analogues reveal hints for primordial physiology.</title>
        <authorList>
            <person name="Nobu M.K."/>
            <person name="Nakai R."/>
            <person name="Tamazawa S."/>
            <person name="Mori H."/>
            <person name="Toyoda A."/>
            <person name="Ijiri A."/>
            <person name="Suzuki S."/>
            <person name="Kurokawa K."/>
            <person name="Kamagata Y."/>
            <person name="Tamaki H."/>
        </authorList>
    </citation>
    <scope>NUCLEOTIDE SEQUENCE [LARGE SCALE GENOMIC DNA]</scope>
    <source>
        <strain evidence="1">BS525</strain>
    </source>
</reference>
<name>A0A9E2BIW3_PSYF1</name>
<accession>A0A9E2BIW3</accession>
<dbReference type="GO" id="GO:0006260">
    <property type="term" value="P:DNA replication"/>
    <property type="evidence" value="ECO:0007669"/>
    <property type="project" value="InterPro"/>
</dbReference>
<dbReference type="Proteomes" id="UP000811545">
    <property type="component" value="Unassembled WGS sequence"/>
</dbReference>
<dbReference type="GO" id="GO:0008998">
    <property type="term" value="F:ribonucleoside-triphosphate reductase (thioredoxin) activity"/>
    <property type="evidence" value="ECO:0007669"/>
    <property type="project" value="InterPro"/>
</dbReference>
<evidence type="ECO:0000313" key="2">
    <source>
        <dbReference type="Proteomes" id="UP000811545"/>
    </source>
</evidence>